<accession>A0AAE3UGS3</accession>
<feature type="transmembrane region" description="Helical" evidence="1">
    <location>
        <begin position="9"/>
        <end position="36"/>
    </location>
</feature>
<name>A0AAE3UGS3_9BACT</name>
<keyword evidence="1" id="KW-1133">Transmembrane helix</keyword>
<keyword evidence="1" id="KW-0472">Membrane</keyword>
<comment type="caution">
    <text evidence="2">The sequence shown here is derived from an EMBL/GenBank/DDBJ whole genome shotgun (WGS) entry which is preliminary data.</text>
</comment>
<sequence>MHTTLKKTFWWIGVSIGALILFIGWVFVCAFLLTLVHGPYYQTLYDILLSGYTYEQFGGFFCSDGYLTARDILLFLLSPVIFPFLLFFSYKTSPYTGWKVCVLYGVLLVIGFLMGLTVRTKYLISLSVYHNFVSIFKENICSILKGIVFLSIRFKKSYSP</sequence>
<keyword evidence="1" id="KW-0812">Transmembrane</keyword>
<feature type="transmembrane region" description="Helical" evidence="1">
    <location>
        <begin position="132"/>
        <end position="152"/>
    </location>
</feature>
<proteinExistence type="predicted"/>
<evidence type="ECO:0000313" key="2">
    <source>
        <dbReference type="EMBL" id="MDJ1505273.1"/>
    </source>
</evidence>
<feature type="transmembrane region" description="Helical" evidence="1">
    <location>
        <begin position="102"/>
        <end position="120"/>
    </location>
</feature>
<protein>
    <submittedName>
        <fullName evidence="2">Uncharacterized protein</fullName>
    </submittedName>
</protein>
<evidence type="ECO:0000256" key="1">
    <source>
        <dbReference type="SAM" id="Phobius"/>
    </source>
</evidence>
<dbReference type="Proteomes" id="UP001232063">
    <property type="component" value="Unassembled WGS sequence"/>
</dbReference>
<gene>
    <name evidence="2" type="ORF">QNI22_31750</name>
</gene>
<dbReference type="EMBL" id="JASJOU010000015">
    <property type="protein sequence ID" value="MDJ1505273.1"/>
    <property type="molecule type" value="Genomic_DNA"/>
</dbReference>
<evidence type="ECO:0000313" key="3">
    <source>
        <dbReference type="Proteomes" id="UP001232063"/>
    </source>
</evidence>
<dbReference type="AlphaFoldDB" id="A0AAE3UGS3"/>
<keyword evidence="3" id="KW-1185">Reference proteome</keyword>
<dbReference type="RefSeq" id="WP_314517187.1">
    <property type="nucleotide sequence ID" value="NZ_JASJOU010000015.1"/>
</dbReference>
<reference evidence="2" key="1">
    <citation type="submission" date="2023-05" db="EMBL/GenBank/DDBJ databases">
        <authorList>
            <person name="Zhang X."/>
        </authorList>
    </citation>
    <scope>NUCLEOTIDE SEQUENCE</scope>
    <source>
        <strain evidence="2">BD1B2-1</strain>
    </source>
</reference>
<feature type="transmembrane region" description="Helical" evidence="1">
    <location>
        <begin position="72"/>
        <end position="90"/>
    </location>
</feature>
<organism evidence="2 3">
    <name type="scientific">Xanthocytophaga agilis</name>
    <dbReference type="NCBI Taxonomy" id="3048010"/>
    <lineage>
        <taxon>Bacteria</taxon>
        <taxon>Pseudomonadati</taxon>
        <taxon>Bacteroidota</taxon>
        <taxon>Cytophagia</taxon>
        <taxon>Cytophagales</taxon>
        <taxon>Rhodocytophagaceae</taxon>
        <taxon>Xanthocytophaga</taxon>
    </lineage>
</organism>